<evidence type="ECO:0000259" key="4">
    <source>
        <dbReference type="PROSITE" id="PS50089"/>
    </source>
</evidence>
<keyword evidence="6" id="KW-1185">Reference proteome</keyword>
<evidence type="ECO:0000256" key="1">
    <source>
        <dbReference type="ARBA" id="ARBA00022723"/>
    </source>
</evidence>
<dbReference type="AlphaFoldDB" id="A0AAE6YJ90"/>
<organism evidence="5 6">
    <name type="scientific">Allofrancisella inopinata</name>
    <dbReference type="NCBI Taxonomy" id="1085647"/>
    <lineage>
        <taxon>Bacteria</taxon>
        <taxon>Pseudomonadati</taxon>
        <taxon>Pseudomonadota</taxon>
        <taxon>Gammaproteobacteria</taxon>
        <taxon>Thiotrichales</taxon>
        <taxon>Francisellaceae</taxon>
        <taxon>Allofrancisella</taxon>
    </lineage>
</organism>
<reference evidence="5 6" key="1">
    <citation type="submission" date="2019-03" db="EMBL/GenBank/DDBJ databases">
        <title>Complete Genome Sequence of Allofrancisella inopinata Strain SYSU YG23 Isolated from Water-Cooling Systems in China.</title>
        <authorList>
            <person name="Ohrman C."/>
            <person name="Uneklint I."/>
            <person name="Sjodin A."/>
        </authorList>
    </citation>
    <scope>NUCLEOTIDE SEQUENCE [LARGE SCALE GENOMIC DNA]</scope>
    <source>
        <strain evidence="5 6">SYSU YG23</strain>
    </source>
</reference>
<protein>
    <recommendedName>
        <fullName evidence="4">RING-type domain-containing protein</fullName>
    </recommendedName>
</protein>
<dbReference type="Gene3D" id="3.30.40.10">
    <property type="entry name" value="Zinc/RING finger domain, C3HC4 (zinc finger)"/>
    <property type="match status" value="1"/>
</dbReference>
<name>A0AAE6YJ90_9GAMM</name>
<dbReference type="GO" id="GO:0016567">
    <property type="term" value="P:protein ubiquitination"/>
    <property type="evidence" value="ECO:0007669"/>
    <property type="project" value="TreeGrafter"/>
</dbReference>
<dbReference type="PROSITE" id="PS50089">
    <property type="entry name" value="ZF_RING_2"/>
    <property type="match status" value="1"/>
</dbReference>
<keyword evidence="1" id="KW-0479">Metal-binding</keyword>
<keyword evidence="2" id="KW-0863">Zinc-finger</keyword>
<keyword evidence="3" id="KW-0862">Zinc</keyword>
<sequence length="356" mass="41305">MNEYKTLSYSELLAHKDEECCICQDLIYHDKSKKDSRACETTCCKRLLHIACIEKWVFDNSTCPLCRAPCTSPLIKYYHDVKLPGGYMAPDARKVWFKSIIDEVIPGYFDLLEEPQTNVSGTFTVSKIKLAISEASWNYLEWRKNRGLNYFWHCTKKGANRVENLNHIVSTWSGIDPKELFSLICKEIRDYPRKDHSYTSFILNSFSKMKPISLYLNDYDDYTAGTLEVRDKREYLLTRGLEDILGAMCINSRFYKKEMFKGKLHAKVFGKKTNLKIFWNKCFSTYLDNTKQVSFAKSDLFVTTNPDLADLTHTGIQPESPEVDFIIIVTDGYEDYVAWNKALSHNNIPIVRVVIK</sequence>
<dbReference type="InterPro" id="IPR001841">
    <property type="entry name" value="Znf_RING"/>
</dbReference>
<evidence type="ECO:0000313" key="5">
    <source>
        <dbReference type="EMBL" id="QIV95784.1"/>
    </source>
</evidence>
<dbReference type="InterPro" id="IPR013083">
    <property type="entry name" value="Znf_RING/FYVE/PHD"/>
</dbReference>
<proteinExistence type="predicted"/>
<evidence type="ECO:0000256" key="3">
    <source>
        <dbReference type="ARBA" id="ARBA00022833"/>
    </source>
</evidence>
<dbReference type="PANTHER" id="PTHR45969">
    <property type="entry name" value="RING ZINC FINGER PROTEIN-RELATED"/>
    <property type="match status" value="1"/>
</dbReference>
<dbReference type="Proteomes" id="UP000502004">
    <property type="component" value="Chromosome"/>
</dbReference>
<dbReference type="EMBL" id="CP038241">
    <property type="protein sequence ID" value="QIV95784.1"/>
    <property type="molecule type" value="Genomic_DNA"/>
</dbReference>
<evidence type="ECO:0000256" key="2">
    <source>
        <dbReference type="ARBA" id="ARBA00022771"/>
    </source>
</evidence>
<dbReference type="SUPFAM" id="SSF57850">
    <property type="entry name" value="RING/U-box"/>
    <property type="match status" value="1"/>
</dbReference>
<gene>
    <name evidence="5" type="ORF">E4K63_02620</name>
</gene>
<dbReference type="KEGG" id="aii:E4K63_02620"/>
<feature type="domain" description="RING-type" evidence="4">
    <location>
        <begin position="20"/>
        <end position="67"/>
    </location>
</feature>
<evidence type="ECO:0000313" key="6">
    <source>
        <dbReference type="Proteomes" id="UP000502004"/>
    </source>
</evidence>
<dbReference type="GO" id="GO:0061630">
    <property type="term" value="F:ubiquitin protein ligase activity"/>
    <property type="evidence" value="ECO:0007669"/>
    <property type="project" value="TreeGrafter"/>
</dbReference>
<accession>A0AAE6YJ90</accession>
<dbReference type="GO" id="GO:0008270">
    <property type="term" value="F:zinc ion binding"/>
    <property type="evidence" value="ECO:0007669"/>
    <property type="project" value="UniProtKB-KW"/>
</dbReference>
<dbReference type="RefSeq" id="WP_133941344.1">
    <property type="nucleotide sequence ID" value="NZ_CP038241.1"/>
</dbReference>
<dbReference type="PANTHER" id="PTHR45969:SF69">
    <property type="entry name" value="FINGER DOMAIN PROTEIN, PUTATIVE (AFU_ORTHOLOGUE AFUA_3G12190)-RELATED"/>
    <property type="match status" value="1"/>
</dbReference>